<proteinExistence type="predicted"/>
<keyword evidence="1" id="KW-0812">Transmembrane</keyword>
<reference evidence="4" key="1">
    <citation type="submission" date="2022-11" db="UniProtKB">
        <authorList>
            <consortium name="WormBaseParasite"/>
        </authorList>
    </citation>
    <scope>IDENTIFICATION</scope>
</reference>
<feature type="domain" description="DUF7027" evidence="2">
    <location>
        <begin position="25"/>
        <end position="104"/>
    </location>
</feature>
<dbReference type="AlphaFoldDB" id="A0A914X465"/>
<dbReference type="WBParaSite" id="PSAMB.scaffold6411size9561.g28452.t1">
    <property type="protein sequence ID" value="PSAMB.scaffold6411size9561.g28452.t1"/>
    <property type="gene ID" value="PSAMB.scaffold6411size9561.g28452"/>
</dbReference>
<accession>A0A914X465</accession>
<evidence type="ECO:0000256" key="1">
    <source>
        <dbReference type="SAM" id="Phobius"/>
    </source>
</evidence>
<dbReference type="Proteomes" id="UP000887566">
    <property type="component" value="Unplaced"/>
</dbReference>
<keyword evidence="1" id="KW-1133">Transmembrane helix</keyword>
<dbReference type="Pfam" id="PF22954">
    <property type="entry name" value="DUF7027"/>
    <property type="match status" value="1"/>
</dbReference>
<feature type="transmembrane region" description="Helical" evidence="1">
    <location>
        <begin position="66"/>
        <end position="88"/>
    </location>
</feature>
<dbReference type="InterPro" id="IPR054291">
    <property type="entry name" value="DUF7027"/>
</dbReference>
<evidence type="ECO:0000313" key="4">
    <source>
        <dbReference type="WBParaSite" id="PSAMB.scaffold6411size9561.g28452.t1"/>
    </source>
</evidence>
<evidence type="ECO:0000313" key="3">
    <source>
        <dbReference type="Proteomes" id="UP000887566"/>
    </source>
</evidence>
<sequence length="105" mass="11473">MSQEQPRFDPNDPKYICCCGCHVMTGTKILASLPTICTCIYTTAFIIAIALRSAADPADGKWYDELLISMGISLIIVIPVLGCLWYGLIKEREGFLIPTLVCSVG</sequence>
<keyword evidence="1" id="KW-0472">Membrane</keyword>
<protein>
    <submittedName>
        <fullName evidence="4">Transmembrane protein 230</fullName>
    </submittedName>
</protein>
<keyword evidence="3" id="KW-1185">Reference proteome</keyword>
<evidence type="ECO:0000259" key="2">
    <source>
        <dbReference type="Pfam" id="PF22954"/>
    </source>
</evidence>
<name>A0A914X465_9BILA</name>
<feature type="transmembrane region" description="Helical" evidence="1">
    <location>
        <begin position="33"/>
        <end position="54"/>
    </location>
</feature>
<organism evidence="3 4">
    <name type="scientific">Plectus sambesii</name>
    <dbReference type="NCBI Taxonomy" id="2011161"/>
    <lineage>
        <taxon>Eukaryota</taxon>
        <taxon>Metazoa</taxon>
        <taxon>Ecdysozoa</taxon>
        <taxon>Nematoda</taxon>
        <taxon>Chromadorea</taxon>
        <taxon>Plectida</taxon>
        <taxon>Plectina</taxon>
        <taxon>Plectoidea</taxon>
        <taxon>Plectidae</taxon>
        <taxon>Plectus</taxon>
    </lineage>
</organism>